<reference evidence="2" key="1">
    <citation type="submission" date="2020-06" db="EMBL/GenBank/DDBJ databases">
        <authorList>
            <person name="Li T."/>
            <person name="Hu X."/>
            <person name="Zhang T."/>
            <person name="Song X."/>
            <person name="Zhang H."/>
            <person name="Dai N."/>
            <person name="Sheng W."/>
            <person name="Hou X."/>
            <person name="Wei L."/>
        </authorList>
    </citation>
    <scope>NUCLEOTIDE SEQUENCE</scope>
    <source>
        <strain evidence="2">G02</strain>
        <tissue evidence="2">Leaf</tissue>
    </source>
</reference>
<evidence type="ECO:0000259" key="1">
    <source>
        <dbReference type="Pfam" id="PF03732"/>
    </source>
</evidence>
<accession>A0AAW2JB27</accession>
<feature type="non-terminal residue" evidence="2">
    <location>
        <position position="108"/>
    </location>
</feature>
<proteinExistence type="predicted"/>
<dbReference type="EMBL" id="JACGWJ010000528">
    <property type="protein sequence ID" value="KAL0291499.1"/>
    <property type="molecule type" value="Genomic_DNA"/>
</dbReference>
<name>A0AAW2JB27_SESRA</name>
<evidence type="ECO:0000313" key="2">
    <source>
        <dbReference type="EMBL" id="KAL0291499.1"/>
    </source>
</evidence>
<dbReference type="AlphaFoldDB" id="A0AAW2JB27"/>
<reference evidence="2" key="2">
    <citation type="journal article" date="2024" name="Plant">
        <title>Genomic evolution and insights into agronomic trait innovations of Sesamum species.</title>
        <authorList>
            <person name="Miao H."/>
            <person name="Wang L."/>
            <person name="Qu L."/>
            <person name="Liu H."/>
            <person name="Sun Y."/>
            <person name="Le M."/>
            <person name="Wang Q."/>
            <person name="Wei S."/>
            <person name="Zheng Y."/>
            <person name="Lin W."/>
            <person name="Duan Y."/>
            <person name="Cao H."/>
            <person name="Xiong S."/>
            <person name="Wang X."/>
            <person name="Wei L."/>
            <person name="Li C."/>
            <person name="Ma Q."/>
            <person name="Ju M."/>
            <person name="Zhao R."/>
            <person name="Li G."/>
            <person name="Mu C."/>
            <person name="Tian Q."/>
            <person name="Mei H."/>
            <person name="Zhang T."/>
            <person name="Gao T."/>
            <person name="Zhang H."/>
        </authorList>
    </citation>
    <scope>NUCLEOTIDE SEQUENCE</scope>
    <source>
        <strain evidence="2">G02</strain>
    </source>
</reference>
<dbReference type="InterPro" id="IPR005162">
    <property type="entry name" value="Retrotrans_gag_dom"/>
</dbReference>
<gene>
    <name evidence="2" type="ORF">Sradi_7023800</name>
</gene>
<comment type="caution">
    <text evidence="2">The sequence shown here is derived from an EMBL/GenBank/DDBJ whole genome shotgun (WGS) entry which is preliminary data.</text>
</comment>
<organism evidence="2">
    <name type="scientific">Sesamum radiatum</name>
    <name type="common">Black benniseed</name>
    <dbReference type="NCBI Taxonomy" id="300843"/>
    <lineage>
        <taxon>Eukaryota</taxon>
        <taxon>Viridiplantae</taxon>
        <taxon>Streptophyta</taxon>
        <taxon>Embryophyta</taxon>
        <taxon>Tracheophyta</taxon>
        <taxon>Spermatophyta</taxon>
        <taxon>Magnoliopsida</taxon>
        <taxon>eudicotyledons</taxon>
        <taxon>Gunneridae</taxon>
        <taxon>Pentapetalae</taxon>
        <taxon>asterids</taxon>
        <taxon>lamiids</taxon>
        <taxon>Lamiales</taxon>
        <taxon>Pedaliaceae</taxon>
        <taxon>Sesamum</taxon>
    </lineage>
</organism>
<dbReference type="Pfam" id="PF03732">
    <property type="entry name" value="Retrotrans_gag"/>
    <property type="match status" value="1"/>
</dbReference>
<protein>
    <recommendedName>
        <fullName evidence="1">Retrotransposon gag domain-containing protein</fullName>
    </recommendedName>
</protein>
<feature type="domain" description="Retrotransposon gag" evidence="1">
    <location>
        <begin position="51"/>
        <end position="106"/>
    </location>
</feature>
<sequence length="108" mass="12593">MNSGSQGTYSAYSKQLEFPRFNGEEPGQWIRRCNRYFNIANTNTDDQKVQVASVCLEGKAETWYEGLIERKEVANWNYFVEGILRRFDDTDLECMLGKFYKLQQIGSV</sequence>